<proteinExistence type="predicted"/>
<evidence type="ECO:0000313" key="2">
    <source>
        <dbReference type="Proteomes" id="UP001196413"/>
    </source>
</evidence>
<dbReference type="AlphaFoldDB" id="A0AAD5MME9"/>
<reference evidence="1" key="1">
    <citation type="submission" date="2021-06" db="EMBL/GenBank/DDBJ databases">
        <title>Parelaphostrongylus tenuis whole genome reference sequence.</title>
        <authorList>
            <person name="Garwood T.J."/>
            <person name="Larsen P.A."/>
            <person name="Fountain-Jones N.M."/>
            <person name="Garbe J.R."/>
            <person name="Macchietto M.G."/>
            <person name="Kania S.A."/>
            <person name="Gerhold R.W."/>
            <person name="Richards J.E."/>
            <person name="Wolf T.M."/>
        </authorList>
    </citation>
    <scope>NUCLEOTIDE SEQUENCE</scope>
    <source>
        <strain evidence="1">MNPRO001-30</strain>
        <tissue evidence="1">Meninges</tissue>
    </source>
</reference>
<organism evidence="1 2">
    <name type="scientific">Parelaphostrongylus tenuis</name>
    <name type="common">Meningeal worm</name>
    <dbReference type="NCBI Taxonomy" id="148309"/>
    <lineage>
        <taxon>Eukaryota</taxon>
        <taxon>Metazoa</taxon>
        <taxon>Ecdysozoa</taxon>
        <taxon>Nematoda</taxon>
        <taxon>Chromadorea</taxon>
        <taxon>Rhabditida</taxon>
        <taxon>Rhabditina</taxon>
        <taxon>Rhabditomorpha</taxon>
        <taxon>Strongyloidea</taxon>
        <taxon>Metastrongylidae</taxon>
        <taxon>Parelaphostrongylus</taxon>
    </lineage>
</organism>
<dbReference type="EMBL" id="JAHQIW010000218">
    <property type="protein sequence ID" value="KAJ1346739.1"/>
    <property type="molecule type" value="Genomic_DNA"/>
</dbReference>
<sequence length="178" mass="19925">MTESTRQCSFVQDGSLSISIPCDLLYADNDSLCGFSPFISTPRLFFSNSLVLAPGVVDDHMIRECQLLKASLYSLLITCELRIDGHAKRRNGDFRDDQLNGIRQIHRISIWSLEALHPIYSQLDTKSIPTNGKRGEPLQVQIGFYVESLGNFRSTEMVGVSQEESVLPKAYNTSHNIA</sequence>
<name>A0AAD5MME9_PARTN</name>
<accession>A0AAD5MME9</accession>
<protein>
    <submittedName>
        <fullName evidence="1">Uncharacterized protein</fullName>
    </submittedName>
</protein>
<dbReference type="Proteomes" id="UP001196413">
    <property type="component" value="Unassembled WGS sequence"/>
</dbReference>
<gene>
    <name evidence="1" type="ORF">KIN20_001637</name>
</gene>
<evidence type="ECO:0000313" key="1">
    <source>
        <dbReference type="EMBL" id="KAJ1346739.1"/>
    </source>
</evidence>
<keyword evidence="2" id="KW-1185">Reference proteome</keyword>
<comment type="caution">
    <text evidence="1">The sequence shown here is derived from an EMBL/GenBank/DDBJ whole genome shotgun (WGS) entry which is preliminary data.</text>
</comment>